<evidence type="ECO:0000313" key="11">
    <source>
        <dbReference type="EMBL" id="PKZ29588.1"/>
    </source>
</evidence>
<dbReference type="GO" id="GO:0004523">
    <property type="term" value="F:RNA-DNA hybrid ribonuclease activity"/>
    <property type="evidence" value="ECO:0007669"/>
    <property type="project" value="UniProtKB-UniRule"/>
</dbReference>
<evidence type="ECO:0000256" key="8">
    <source>
        <dbReference type="ARBA" id="ARBA00022801"/>
    </source>
</evidence>
<dbReference type="EC" id="3.1.26.4" evidence="4 10"/>
<feature type="binding site" evidence="10">
    <location>
        <position position="47"/>
    </location>
    <ligand>
        <name>Mg(2+)</name>
        <dbReference type="ChEBI" id="CHEBI:18420"/>
        <label>1</label>
    </ligand>
</feature>
<keyword evidence="7 10" id="KW-0255">Endonuclease</keyword>
<feature type="binding site" evidence="10">
    <location>
        <position position="9"/>
    </location>
    <ligand>
        <name>Mg(2+)</name>
        <dbReference type="ChEBI" id="CHEBI:18420"/>
        <label>1</label>
    </ligand>
</feature>
<keyword evidence="5 10" id="KW-0540">Nuclease</keyword>
<comment type="caution">
    <text evidence="11">The sequence shown here is derived from an EMBL/GenBank/DDBJ whole genome shotgun (WGS) entry which is preliminary data.</text>
</comment>
<keyword evidence="10" id="KW-0963">Cytoplasm</keyword>
<dbReference type="SUPFAM" id="SSF53098">
    <property type="entry name" value="Ribonuclease H-like"/>
    <property type="match status" value="1"/>
</dbReference>
<accession>A0A2I1NB43</accession>
<name>A0A2I1NB43_9BACT</name>
<dbReference type="CDD" id="cd09278">
    <property type="entry name" value="RNase_HI_prokaryote_like"/>
    <property type="match status" value="1"/>
</dbReference>
<protein>
    <recommendedName>
        <fullName evidence="4 10">Ribonuclease H</fullName>
        <shortName evidence="10">RNase H</shortName>
        <ecNumber evidence="4 10">3.1.26.4</ecNumber>
    </recommendedName>
</protein>
<dbReference type="Proteomes" id="UP000234639">
    <property type="component" value="Unassembled WGS sequence"/>
</dbReference>
<evidence type="ECO:0000256" key="2">
    <source>
        <dbReference type="ARBA" id="ARBA00005300"/>
    </source>
</evidence>
<reference evidence="11 12" key="1">
    <citation type="submission" date="2017-12" db="EMBL/GenBank/DDBJ databases">
        <title>Phylogenetic diversity of female urinary microbiome.</title>
        <authorList>
            <person name="Thomas-White K."/>
            <person name="Wolfe A.J."/>
        </authorList>
    </citation>
    <scope>NUCLEOTIDE SEQUENCE [LARGE SCALE GENOMIC DNA]</scope>
    <source>
        <strain evidence="11 12">UMB0112</strain>
    </source>
</reference>
<comment type="similarity">
    <text evidence="2 10">Belongs to the RNase H family.</text>
</comment>
<dbReference type="GO" id="GO:0005737">
    <property type="term" value="C:cytoplasm"/>
    <property type="evidence" value="ECO:0007669"/>
    <property type="project" value="UniProtKB-SubCell"/>
</dbReference>
<gene>
    <name evidence="10" type="primary">rnhA</name>
    <name evidence="11" type="ORF">CYJ41_04350</name>
</gene>
<evidence type="ECO:0000313" key="12">
    <source>
        <dbReference type="Proteomes" id="UP000234639"/>
    </source>
</evidence>
<dbReference type="GO" id="GO:0003676">
    <property type="term" value="F:nucleic acid binding"/>
    <property type="evidence" value="ECO:0007669"/>
    <property type="project" value="InterPro"/>
</dbReference>
<evidence type="ECO:0000256" key="10">
    <source>
        <dbReference type="HAMAP-Rule" id="MF_00042"/>
    </source>
</evidence>
<dbReference type="Gene3D" id="3.30.420.10">
    <property type="entry name" value="Ribonuclease H-like superfamily/Ribonuclease H"/>
    <property type="match status" value="1"/>
</dbReference>
<keyword evidence="8 10" id="KW-0378">Hydrolase</keyword>
<evidence type="ECO:0000256" key="9">
    <source>
        <dbReference type="ARBA" id="ARBA00022842"/>
    </source>
</evidence>
<dbReference type="GO" id="GO:0000287">
    <property type="term" value="F:magnesium ion binding"/>
    <property type="evidence" value="ECO:0007669"/>
    <property type="project" value="UniProtKB-UniRule"/>
</dbReference>
<evidence type="ECO:0000256" key="5">
    <source>
        <dbReference type="ARBA" id="ARBA00022722"/>
    </source>
</evidence>
<dbReference type="InterPro" id="IPR002156">
    <property type="entry name" value="RNaseH_domain"/>
</dbReference>
<dbReference type="HAMAP" id="MF_00042">
    <property type="entry name" value="RNase_H"/>
    <property type="match status" value="1"/>
</dbReference>
<organism evidence="11 12">
    <name type="scientific">Campylobacter ureolyticus</name>
    <dbReference type="NCBI Taxonomy" id="827"/>
    <lineage>
        <taxon>Bacteria</taxon>
        <taxon>Pseudomonadati</taxon>
        <taxon>Campylobacterota</taxon>
        <taxon>Epsilonproteobacteria</taxon>
        <taxon>Campylobacterales</taxon>
        <taxon>Campylobacteraceae</taxon>
        <taxon>Campylobacter</taxon>
    </lineage>
</organism>
<dbReference type="RefSeq" id="WP_101637150.1">
    <property type="nucleotide sequence ID" value="NZ_CP050963.1"/>
</dbReference>
<comment type="subunit">
    <text evidence="3 10">Monomer.</text>
</comment>
<keyword evidence="9 10" id="KW-0460">Magnesium</keyword>
<dbReference type="Pfam" id="PF00075">
    <property type="entry name" value="RNase_H"/>
    <property type="match status" value="1"/>
</dbReference>
<evidence type="ECO:0000256" key="7">
    <source>
        <dbReference type="ARBA" id="ARBA00022759"/>
    </source>
</evidence>
<dbReference type="InterPro" id="IPR012337">
    <property type="entry name" value="RNaseH-like_sf"/>
</dbReference>
<dbReference type="PANTHER" id="PTHR10642">
    <property type="entry name" value="RIBONUCLEASE H1"/>
    <property type="match status" value="1"/>
</dbReference>
<feature type="binding site" evidence="10">
    <location>
        <position position="128"/>
    </location>
    <ligand>
        <name>Mg(2+)</name>
        <dbReference type="ChEBI" id="CHEBI:18420"/>
        <label>2</label>
    </ligand>
</feature>
<sequence length="145" mass="16613">MKQILLFSDGSCLGNPGIGGWAYILRYKNHEKKEFGTNELTTNNQMELTAVLKALKILKEPCKIELFTDSSYVANSINLWLDGWVKKNFKNVKNVELWKEYLSLSKPHQITAFWVKAHAGHKENEECDDMARNAALKLKEQLKNG</sequence>
<proteinExistence type="inferred from homology"/>
<evidence type="ECO:0000256" key="1">
    <source>
        <dbReference type="ARBA" id="ARBA00000077"/>
    </source>
</evidence>
<dbReference type="GO" id="GO:0043137">
    <property type="term" value="P:DNA replication, removal of RNA primer"/>
    <property type="evidence" value="ECO:0007669"/>
    <property type="project" value="TreeGrafter"/>
</dbReference>
<comment type="function">
    <text evidence="10">Endonuclease that specifically degrades the RNA of RNA-DNA hybrids.</text>
</comment>
<dbReference type="NCBIfam" id="NF001236">
    <property type="entry name" value="PRK00203.1"/>
    <property type="match status" value="1"/>
</dbReference>
<dbReference type="InterPro" id="IPR050092">
    <property type="entry name" value="RNase_H"/>
</dbReference>
<evidence type="ECO:0000256" key="6">
    <source>
        <dbReference type="ARBA" id="ARBA00022723"/>
    </source>
</evidence>
<dbReference type="EMBL" id="PKHU01000003">
    <property type="protein sequence ID" value="PKZ29588.1"/>
    <property type="molecule type" value="Genomic_DNA"/>
</dbReference>
<keyword evidence="6 10" id="KW-0479">Metal-binding</keyword>
<dbReference type="InterPro" id="IPR036397">
    <property type="entry name" value="RNaseH_sf"/>
</dbReference>
<dbReference type="InterPro" id="IPR022892">
    <property type="entry name" value="RNaseHI"/>
</dbReference>
<dbReference type="PANTHER" id="PTHR10642:SF26">
    <property type="entry name" value="RIBONUCLEASE H1"/>
    <property type="match status" value="1"/>
</dbReference>
<dbReference type="PROSITE" id="PS50879">
    <property type="entry name" value="RNASE_H_1"/>
    <property type="match status" value="1"/>
</dbReference>
<comment type="catalytic activity">
    <reaction evidence="1 10">
        <text>Endonucleolytic cleavage to 5'-phosphomonoester.</text>
        <dbReference type="EC" id="3.1.26.4"/>
    </reaction>
</comment>
<dbReference type="AlphaFoldDB" id="A0A2I1NB43"/>
<feature type="binding site" evidence="10">
    <location>
        <position position="69"/>
    </location>
    <ligand>
        <name>Mg(2+)</name>
        <dbReference type="ChEBI" id="CHEBI:18420"/>
        <label>1</label>
    </ligand>
</feature>
<evidence type="ECO:0000256" key="4">
    <source>
        <dbReference type="ARBA" id="ARBA00012180"/>
    </source>
</evidence>
<comment type="cofactor">
    <cofactor evidence="10">
        <name>Mg(2+)</name>
        <dbReference type="ChEBI" id="CHEBI:18420"/>
    </cofactor>
    <text evidence="10">Binds 1 Mg(2+) ion per subunit. May bind a second metal ion at a regulatory site, or after substrate binding.</text>
</comment>
<comment type="subcellular location">
    <subcellularLocation>
        <location evidence="10">Cytoplasm</location>
    </subcellularLocation>
</comment>
<evidence type="ECO:0000256" key="3">
    <source>
        <dbReference type="ARBA" id="ARBA00011245"/>
    </source>
</evidence>
<feature type="binding site" evidence="10">
    <location>
        <position position="9"/>
    </location>
    <ligand>
        <name>Mg(2+)</name>
        <dbReference type="ChEBI" id="CHEBI:18420"/>
        <label>2</label>
    </ligand>
</feature>